<proteinExistence type="inferred from homology"/>
<reference evidence="7" key="1">
    <citation type="journal article" date="2022" name="Plant J.">
        <title>Strategies of tolerance reflected in two North American maple genomes.</title>
        <authorList>
            <person name="McEvoy S.L."/>
            <person name="Sezen U.U."/>
            <person name="Trouern-Trend A."/>
            <person name="McMahon S.M."/>
            <person name="Schaberg P.G."/>
            <person name="Yang J."/>
            <person name="Wegrzyn J.L."/>
            <person name="Swenson N.G."/>
        </authorList>
    </citation>
    <scope>NUCLEOTIDE SEQUENCE</scope>
    <source>
        <strain evidence="7">NS2018</strain>
    </source>
</reference>
<feature type="compositionally biased region" description="Basic and acidic residues" evidence="5">
    <location>
        <begin position="94"/>
        <end position="103"/>
    </location>
</feature>
<gene>
    <name evidence="7" type="ORF">LWI29_020767</name>
    <name evidence="8" type="ORF">LWI29_025441</name>
    <name evidence="9" type="ORF">LWI29_033911</name>
    <name evidence="10" type="ORF">LWI29_034606</name>
</gene>
<evidence type="ECO:0000313" key="11">
    <source>
        <dbReference type="Proteomes" id="UP001168877"/>
    </source>
</evidence>
<dbReference type="InterPro" id="IPR007650">
    <property type="entry name" value="Zf-FLZ_dom"/>
</dbReference>
<keyword evidence="3" id="KW-0862">Zinc</keyword>
<dbReference type="EMBL" id="JAUESC010000001">
    <property type="protein sequence ID" value="KAK0607801.1"/>
    <property type="molecule type" value="Genomic_DNA"/>
</dbReference>
<keyword evidence="11" id="KW-1185">Reference proteome</keyword>
<sequence>MKKSSSQLLPTELESPGPVIFTVSSLEVTKESVDHVNVHGRLASFLENCHFCKKDISLTDVFMYGCMRGFCSIECRDKQMMIEKFDKPSKIFKGDINTGERKSSQLQPSNIFKGDINTGEKMHSQLLDKLEPDINTGKRKSSDQL</sequence>
<feature type="domain" description="FLZ-type" evidence="6">
    <location>
        <begin position="44"/>
        <end position="87"/>
    </location>
</feature>
<dbReference type="GO" id="GO:0008270">
    <property type="term" value="F:zinc ion binding"/>
    <property type="evidence" value="ECO:0007669"/>
    <property type="project" value="UniProtKB-KW"/>
</dbReference>
<dbReference type="PANTHER" id="PTHR46057">
    <property type="entry name" value="FCS-LIKE ZINC FINGER 1-RELATED"/>
    <property type="match status" value="1"/>
</dbReference>
<evidence type="ECO:0000313" key="8">
    <source>
        <dbReference type="EMBL" id="KAK0608097.1"/>
    </source>
</evidence>
<keyword evidence="3" id="KW-0863">Zinc-finger</keyword>
<feature type="zinc finger region" description="FLZ-type" evidence="4">
    <location>
        <begin position="44"/>
        <end position="87"/>
    </location>
</feature>
<comment type="caution">
    <text evidence="7">The sequence shown here is derived from an EMBL/GenBank/DDBJ whole genome shotgun (WGS) entry which is preliminary data.</text>
</comment>
<evidence type="ECO:0000313" key="9">
    <source>
        <dbReference type="EMBL" id="KAK0608652.1"/>
    </source>
</evidence>
<evidence type="ECO:0000313" key="10">
    <source>
        <dbReference type="EMBL" id="KAK0608698.1"/>
    </source>
</evidence>
<dbReference type="PROSITE" id="PS51795">
    <property type="entry name" value="ZF_FLZ"/>
    <property type="match status" value="1"/>
</dbReference>
<feature type="region of interest" description="Disordered" evidence="5">
    <location>
        <begin position="94"/>
        <end position="116"/>
    </location>
</feature>
<dbReference type="Proteomes" id="UP001168877">
    <property type="component" value="Unassembled WGS sequence"/>
</dbReference>
<evidence type="ECO:0000259" key="6">
    <source>
        <dbReference type="PROSITE" id="PS51795"/>
    </source>
</evidence>
<reference evidence="7" key="2">
    <citation type="submission" date="2023-06" db="EMBL/GenBank/DDBJ databases">
        <authorList>
            <person name="Swenson N.G."/>
            <person name="Wegrzyn J.L."/>
            <person name="Mcevoy S.L."/>
        </authorList>
    </citation>
    <scope>NUCLEOTIDE SEQUENCE</scope>
    <source>
        <strain evidence="7">NS2018</strain>
        <tissue evidence="7">Leaf</tissue>
    </source>
</reference>
<dbReference type="AlphaFoldDB" id="A0AA39SYV2"/>
<dbReference type="Pfam" id="PF04570">
    <property type="entry name" value="zf-FLZ"/>
    <property type="match status" value="1"/>
</dbReference>
<name>A0AA39SYV2_ACESA</name>
<evidence type="ECO:0000256" key="3">
    <source>
        <dbReference type="ARBA" id="ARBA00022771"/>
    </source>
</evidence>
<evidence type="ECO:0000256" key="1">
    <source>
        <dbReference type="ARBA" id="ARBA00009374"/>
    </source>
</evidence>
<dbReference type="EMBL" id="JAUESC010000001">
    <property type="protein sequence ID" value="KAK0608097.1"/>
    <property type="molecule type" value="Genomic_DNA"/>
</dbReference>
<dbReference type="PANTHER" id="PTHR46057:SF54">
    <property type="entry name" value="FCS-LIKE ZINC FINGER 16"/>
    <property type="match status" value="1"/>
</dbReference>
<protein>
    <recommendedName>
        <fullName evidence="6">FLZ-type domain-containing protein</fullName>
    </recommendedName>
</protein>
<dbReference type="InterPro" id="IPR044533">
    <property type="entry name" value="FLZ1/2/3"/>
</dbReference>
<dbReference type="EMBL" id="JAUESC010000001">
    <property type="protein sequence ID" value="KAK0608698.1"/>
    <property type="molecule type" value="Genomic_DNA"/>
</dbReference>
<evidence type="ECO:0000256" key="5">
    <source>
        <dbReference type="SAM" id="MobiDB-lite"/>
    </source>
</evidence>
<evidence type="ECO:0000256" key="2">
    <source>
        <dbReference type="ARBA" id="ARBA00022723"/>
    </source>
</evidence>
<organism evidence="7 11">
    <name type="scientific">Acer saccharum</name>
    <name type="common">Sugar maple</name>
    <dbReference type="NCBI Taxonomy" id="4024"/>
    <lineage>
        <taxon>Eukaryota</taxon>
        <taxon>Viridiplantae</taxon>
        <taxon>Streptophyta</taxon>
        <taxon>Embryophyta</taxon>
        <taxon>Tracheophyta</taxon>
        <taxon>Spermatophyta</taxon>
        <taxon>Magnoliopsida</taxon>
        <taxon>eudicotyledons</taxon>
        <taxon>Gunneridae</taxon>
        <taxon>Pentapetalae</taxon>
        <taxon>rosids</taxon>
        <taxon>malvids</taxon>
        <taxon>Sapindales</taxon>
        <taxon>Sapindaceae</taxon>
        <taxon>Hippocastanoideae</taxon>
        <taxon>Acereae</taxon>
        <taxon>Acer</taxon>
    </lineage>
</organism>
<evidence type="ECO:0000256" key="4">
    <source>
        <dbReference type="PROSITE-ProRule" id="PRU01131"/>
    </source>
</evidence>
<comment type="similarity">
    <text evidence="1">Belongs to the FLZ family.</text>
</comment>
<dbReference type="EMBL" id="JAUESC010000001">
    <property type="protein sequence ID" value="KAK0608652.1"/>
    <property type="molecule type" value="Genomic_DNA"/>
</dbReference>
<keyword evidence="2" id="KW-0479">Metal-binding</keyword>
<evidence type="ECO:0000313" key="7">
    <source>
        <dbReference type="EMBL" id="KAK0607801.1"/>
    </source>
</evidence>
<accession>A0AA39SYV2</accession>